<dbReference type="Pfam" id="PF00657">
    <property type="entry name" value="Lipase_GDSL"/>
    <property type="match status" value="1"/>
</dbReference>
<reference evidence="4" key="1">
    <citation type="journal article" date="2019" name="Int. J. Syst. Evol. Microbiol.">
        <title>The Global Catalogue of Microorganisms (GCM) 10K type strain sequencing project: providing services to taxonomists for standard genome sequencing and annotation.</title>
        <authorList>
            <consortium name="The Broad Institute Genomics Platform"/>
            <consortium name="The Broad Institute Genome Sequencing Center for Infectious Disease"/>
            <person name="Wu L."/>
            <person name="Ma J."/>
        </authorList>
    </citation>
    <scope>NUCLEOTIDE SEQUENCE [LARGE SCALE GENOMIC DNA]</scope>
    <source>
        <strain evidence="4">CCUG 49452</strain>
    </source>
</reference>
<sequence length="387" mass="39185">MTRQFSLARWAVPVLTAAVLAACGGSDDGAVRWSGMVSFGDSLSDVGSYRVGTVAALGGGKYTINGASGLNWTEHLAQRLSVAVPCAAQTGLLPNIPGLVGAAVTSVPGCYNYAQGSARVSSPLGPHSVALQAAPFYASTLGVTAVPVQTQIANHLSRTGGAFAGTELVTVMAGANDLFMHLKAVAAAPQGGQAAVGAALAAGWDGAAQTAVLAGGNAAVSAAAAAAVQGMTQAGATLATLVREQMLAKGAQYVLVANVPDVATTPLALAYDAATRQLITTMVMAFNAQLQAGLTGTAVVQADLFAQSRAQVADPRRFGLTNITDPACSTNPTLNPLNGTALVCTGYSTVATNTDGYLYADDVHPSPRGYRLMSDYIIERLEVAGWL</sequence>
<keyword evidence="1 3" id="KW-0378">Hydrolase</keyword>
<name>A0ABV9QH60_9BURK</name>
<dbReference type="InterPro" id="IPR001087">
    <property type="entry name" value="GDSL"/>
</dbReference>
<proteinExistence type="predicted"/>
<dbReference type="PANTHER" id="PTHR45648:SF22">
    <property type="entry name" value="GDSL LIPASE_ACYLHYDROLASE FAMILY PROTEIN (AFU_ORTHOLOGUE AFUA_4G14700)"/>
    <property type="match status" value="1"/>
</dbReference>
<accession>A0ABV9QH60</accession>
<dbReference type="PROSITE" id="PS51257">
    <property type="entry name" value="PROKAR_LIPOPROTEIN"/>
    <property type="match status" value="1"/>
</dbReference>
<gene>
    <name evidence="3" type="ORF">ACFO6X_14155</name>
</gene>
<dbReference type="EMBL" id="JBHSHJ010000014">
    <property type="protein sequence ID" value="MFC4790123.1"/>
    <property type="molecule type" value="Genomic_DNA"/>
</dbReference>
<dbReference type="InterPro" id="IPR036514">
    <property type="entry name" value="SGNH_hydro_sf"/>
</dbReference>
<dbReference type="GO" id="GO:0016787">
    <property type="term" value="F:hydrolase activity"/>
    <property type="evidence" value="ECO:0007669"/>
    <property type="project" value="UniProtKB-KW"/>
</dbReference>
<evidence type="ECO:0000256" key="1">
    <source>
        <dbReference type="ARBA" id="ARBA00022801"/>
    </source>
</evidence>
<dbReference type="InterPro" id="IPR051058">
    <property type="entry name" value="GDSL_Est/Lipase"/>
</dbReference>
<feature type="chain" id="PRO_5047067862" evidence="2">
    <location>
        <begin position="22"/>
        <end position="387"/>
    </location>
</feature>
<dbReference type="RefSeq" id="WP_382434229.1">
    <property type="nucleotide sequence ID" value="NZ_JBHSHJ010000014.1"/>
</dbReference>
<evidence type="ECO:0000256" key="2">
    <source>
        <dbReference type="SAM" id="SignalP"/>
    </source>
</evidence>
<dbReference type="PANTHER" id="PTHR45648">
    <property type="entry name" value="GDSL LIPASE/ACYLHYDROLASE FAMILY PROTEIN (AFU_ORTHOLOGUE AFUA_4G14700)"/>
    <property type="match status" value="1"/>
</dbReference>
<protein>
    <submittedName>
        <fullName evidence="3">SGNH/GDSL hydrolase family protein</fullName>
    </submittedName>
</protein>
<dbReference type="CDD" id="cd01847">
    <property type="entry name" value="Triacylglycerol_lipase_like"/>
    <property type="match status" value="1"/>
</dbReference>
<dbReference type="SUPFAM" id="SSF52266">
    <property type="entry name" value="SGNH hydrolase"/>
    <property type="match status" value="1"/>
</dbReference>
<evidence type="ECO:0000313" key="4">
    <source>
        <dbReference type="Proteomes" id="UP001596001"/>
    </source>
</evidence>
<organism evidence="3 4">
    <name type="scientific">Giesbergeria sinuosa</name>
    <dbReference type="NCBI Taxonomy" id="80883"/>
    <lineage>
        <taxon>Bacteria</taxon>
        <taxon>Pseudomonadati</taxon>
        <taxon>Pseudomonadota</taxon>
        <taxon>Betaproteobacteria</taxon>
        <taxon>Burkholderiales</taxon>
        <taxon>Comamonadaceae</taxon>
        <taxon>Giesbergeria</taxon>
    </lineage>
</organism>
<feature type="signal peptide" evidence="2">
    <location>
        <begin position="1"/>
        <end position="21"/>
    </location>
</feature>
<evidence type="ECO:0000313" key="3">
    <source>
        <dbReference type="EMBL" id="MFC4790123.1"/>
    </source>
</evidence>
<dbReference type="Gene3D" id="3.40.50.1110">
    <property type="entry name" value="SGNH hydrolase"/>
    <property type="match status" value="1"/>
</dbReference>
<dbReference type="Proteomes" id="UP001596001">
    <property type="component" value="Unassembled WGS sequence"/>
</dbReference>
<keyword evidence="2" id="KW-0732">Signal</keyword>
<keyword evidence="4" id="KW-1185">Reference proteome</keyword>
<comment type="caution">
    <text evidence="3">The sequence shown here is derived from an EMBL/GenBank/DDBJ whole genome shotgun (WGS) entry which is preliminary data.</text>
</comment>